<protein>
    <submittedName>
        <fullName evidence="2">FkbM family methyltransferase</fullName>
    </submittedName>
</protein>
<feature type="domain" description="Methyltransferase FkbM" evidence="1">
    <location>
        <begin position="39"/>
        <end position="204"/>
    </location>
</feature>
<name>A0A370SJM9_PSEJE</name>
<dbReference type="Pfam" id="PF05050">
    <property type="entry name" value="Methyltransf_21"/>
    <property type="match status" value="1"/>
</dbReference>
<sequence length="246" mass="27953">MELKHLSEAVMQRWKTKEVHDTDFYGFTLGSRRINTILDIGANLGQSIISFRILFPEATIHSYEANPILIGELNSLASEVPGNIEINPYGLADKGGSFYLNIPYSNGEAFIEEASITDSYYELPWVKQKFLERGGLTRLEKVKCDLRVGDELRLSPDLIKVDVEGAESMVLRGLKRTIERSKPIIMVENSDWHNVSTIMKSLGYVARRYDHDENKLLPMNGPTTNTFYIYQGLSLTDSIKKLLFLK</sequence>
<dbReference type="AlphaFoldDB" id="A0A370SJM9"/>
<gene>
    <name evidence="2" type="ORF">DEU51_10784</name>
</gene>
<proteinExistence type="predicted"/>
<keyword evidence="2" id="KW-0808">Transferase</keyword>
<evidence type="ECO:0000313" key="3">
    <source>
        <dbReference type="Proteomes" id="UP000255365"/>
    </source>
</evidence>
<dbReference type="InterPro" id="IPR006342">
    <property type="entry name" value="FkbM_mtfrase"/>
</dbReference>
<dbReference type="RefSeq" id="WP_115146939.1">
    <property type="nucleotide sequence ID" value="NZ_QRAV01000007.1"/>
</dbReference>
<dbReference type="EMBL" id="QRAV01000007">
    <property type="protein sequence ID" value="RDL19944.1"/>
    <property type="molecule type" value="Genomic_DNA"/>
</dbReference>
<dbReference type="Proteomes" id="UP000255365">
    <property type="component" value="Unassembled WGS sequence"/>
</dbReference>
<comment type="caution">
    <text evidence="2">The sequence shown here is derived from an EMBL/GenBank/DDBJ whole genome shotgun (WGS) entry which is preliminary data.</text>
</comment>
<dbReference type="Gene3D" id="3.40.50.150">
    <property type="entry name" value="Vaccinia Virus protein VP39"/>
    <property type="match status" value="1"/>
</dbReference>
<dbReference type="SUPFAM" id="SSF53335">
    <property type="entry name" value="S-adenosyl-L-methionine-dependent methyltransferases"/>
    <property type="match status" value="1"/>
</dbReference>
<evidence type="ECO:0000313" key="2">
    <source>
        <dbReference type="EMBL" id="RDL19944.1"/>
    </source>
</evidence>
<reference evidence="2 3" key="1">
    <citation type="submission" date="2018-07" db="EMBL/GenBank/DDBJ databases">
        <title>Genome sequencing of rice bacterial endophytes.</title>
        <authorList>
            <person name="Venturi V."/>
        </authorList>
    </citation>
    <scope>NUCLEOTIDE SEQUENCE [LARGE SCALE GENOMIC DNA]</scope>
    <source>
        <strain evidence="2 3">E2333</strain>
    </source>
</reference>
<dbReference type="InterPro" id="IPR053188">
    <property type="entry name" value="FkbM_Methyltransferase"/>
</dbReference>
<keyword evidence="2" id="KW-0489">Methyltransferase</keyword>
<evidence type="ECO:0000259" key="1">
    <source>
        <dbReference type="Pfam" id="PF05050"/>
    </source>
</evidence>
<dbReference type="InterPro" id="IPR029063">
    <property type="entry name" value="SAM-dependent_MTases_sf"/>
</dbReference>
<dbReference type="GO" id="GO:0032259">
    <property type="term" value="P:methylation"/>
    <property type="evidence" value="ECO:0007669"/>
    <property type="project" value="UniProtKB-KW"/>
</dbReference>
<accession>A0A370SJM9</accession>
<dbReference type="NCBIfam" id="TIGR01444">
    <property type="entry name" value="fkbM_fam"/>
    <property type="match status" value="1"/>
</dbReference>
<dbReference type="PANTHER" id="PTHR36973:SF4">
    <property type="entry name" value="NODULATION PROTEIN"/>
    <property type="match status" value="1"/>
</dbReference>
<dbReference type="GO" id="GO:0008171">
    <property type="term" value="F:O-methyltransferase activity"/>
    <property type="evidence" value="ECO:0007669"/>
    <property type="project" value="TreeGrafter"/>
</dbReference>
<organism evidence="2 3">
    <name type="scientific">Pseudomonas jessenii</name>
    <dbReference type="NCBI Taxonomy" id="77298"/>
    <lineage>
        <taxon>Bacteria</taxon>
        <taxon>Pseudomonadati</taxon>
        <taxon>Pseudomonadota</taxon>
        <taxon>Gammaproteobacteria</taxon>
        <taxon>Pseudomonadales</taxon>
        <taxon>Pseudomonadaceae</taxon>
        <taxon>Pseudomonas</taxon>
    </lineage>
</organism>
<dbReference type="PANTHER" id="PTHR36973">
    <property type="entry name" value="SLL1456 PROTEIN-RELATED"/>
    <property type="match status" value="1"/>
</dbReference>